<proteinExistence type="predicted"/>
<organism evidence="1 2">
    <name type="scientific">Sphaeroforma arctica JP610</name>
    <dbReference type="NCBI Taxonomy" id="667725"/>
    <lineage>
        <taxon>Eukaryota</taxon>
        <taxon>Ichthyosporea</taxon>
        <taxon>Ichthyophonida</taxon>
        <taxon>Sphaeroforma</taxon>
    </lineage>
</organism>
<gene>
    <name evidence="1" type="ORF">SARC_15244</name>
</gene>
<reference evidence="1 2" key="1">
    <citation type="submission" date="2011-02" db="EMBL/GenBank/DDBJ databases">
        <title>The Genome Sequence of Sphaeroforma arctica JP610.</title>
        <authorList>
            <consortium name="The Broad Institute Genome Sequencing Platform"/>
            <person name="Russ C."/>
            <person name="Cuomo C."/>
            <person name="Young S.K."/>
            <person name="Zeng Q."/>
            <person name="Gargeya S."/>
            <person name="Alvarado L."/>
            <person name="Berlin A."/>
            <person name="Chapman S.B."/>
            <person name="Chen Z."/>
            <person name="Freedman E."/>
            <person name="Gellesch M."/>
            <person name="Goldberg J."/>
            <person name="Griggs A."/>
            <person name="Gujja S."/>
            <person name="Heilman E."/>
            <person name="Heiman D."/>
            <person name="Howarth C."/>
            <person name="Mehta T."/>
            <person name="Neiman D."/>
            <person name="Pearson M."/>
            <person name="Roberts A."/>
            <person name="Saif S."/>
            <person name="Shea T."/>
            <person name="Shenoy N."/>
            <person name="Sisk P."/>
            <person name="Stolte C."/>
            <person name="Sykes S."/>
            <person name="White J."/>
            <person name="Yandava C."/>
            <person name="Burger G."/>
            <person name="Gray M.W."/>
            <person name="Holland P.W.H."/>
            <person name="King N."/>
            <person name="Lang F.B.F."/>
            <person name="Roger A.J."/>
            <person name="Ruiz-Trillo I."/>
            <person name="Haas B."/>
            <person name="Nusbaum C."/>
            <person name="Birren B."/>
        </authorList>
    </citation>
    <scope>NUCLEOTIDE SEQUENCE [LARGE SCALE GENOMIC DNA]</scope>
    <source>
        <strain evidence="1 2">JP610</strain>
    </source>
</reference>
<protein>
    <submittedName>
        <fullName evidence="1">Uncharacterized protein</fullName>
    </submittedName>
</protein>
<keyword evidence="2" id="KW-1185">Reference proteome</keyword>
<name>A0A0L0F638_9EUKA</name>
<dbReference type="RefSeq" id="XP_014146104.1">
    <property type="nucleotide sequence ID" value="XM_014290629.1"/>
</dbReference>
<feature type="non-terminal residue" evidence="1">
    <location>
        <position position="1"/>
    </location>
</feature>
<accession>A0A0L0F638</accession>
<sequence>DTSTHTRVQTHAHARAQTQLLVTFQRNTPLIGTLRQAALSGSCVERAHHPLKVLMAHSPGTHQETHEANL</sequence>
<dbReference type="AlphaFoldDB" id="A0A0L0F638"/>
<evidence type="ECO:0000313" key="1">
    <source>
        <dbReference type="EMBL" id="KNC72202.1"/>
    </source>
</evidence>
<dbReference type="GeneID" id="25915748"/>
<dbReference type="Proteomes" id="UP000054560">
    <property type="component" value="Unassembled WGS sequence"/>
</dbReference>
<dbReference type="EMBL" id="KQ247412">
    <property type="protein sequence ID" value="KNC72202.1"/>
    <property type="molecule type" value="Genomic_DNA"/>
</dbReference>
<evidence type="ECO:0000313" key="2">
    <source>
        <dbReference type="Proteomes" id="UP000054560"/>
    </source>
</evidence>